<organism evidence="1 2">
    <name type="scientific">Hominiventricola filiformis</name>
    <dbReference type="NCBI Taxonomy" id="2885352"/>
    <lineage>
        <taxon>Bacteria</taxon>
        <taxon>Bacillati</taxon>
        <taxon>Bacillota</taxon>
        <taxon>Clostridia</taxon>
        <taxon>Lachnospirales</taxon>
        <taxon>Lachnospiraceae</taxon>
        <taxon>Hominiventricola</taxon>
    </lineage>
</organism>
<dbReference type="Proteomes" id="UP001198220">
    <property type="component" value="Unassembled WGS sequence"/>
</dbReference>
<comment type="caution">
    <text evidence="1">The sequence shown here is derived from an EMBL/GenBank/DDBJ whole genome shotgun (WGS) entry which is preliminary data.</text>
</comment>
<evidence type="ECO:0000313" key="2">
    <source>
        <dbReference type="Proteomes" id="UP001198220"/>
    </source>
</evidence>
<name>A0AAE3D9M4_9FIRM</name>
<dbReference type="RefSeq" id="WP_118770509.1">
    <property type="nucleotide sequence ID" value="NZ_JAJEPS010000005.1"/>
</dbReference>
<gene>
    <name evidence="1" type="ORF">LKD36_06875</name>
</gene>
<reference evidence="1 2" key="1">
    <citation type="submission" date="2021-10" db="EMBL/GenBank/DDBJ databases">
        <title>Anaerobic single-cell dispensing facilitates the cultivation of human gut bacteria.</title>
        <authorList>
            <person name="Afrizal A."/>
        </authorList>
    </citation>
    <scope>NUCLEOTIDE SEQUENCE [LARGE SCALE GENOMIC DNA]</scope>
    <source>
        <strain evidence="1 2">CLA-AA-H276</strain>
    </source>
</reference>
<dbReference type="AlphaFoldDB" id="A0AAE3D9M4"/>
<accession>A0AAE3D9M4</accession>
<protein>
    <submittedName>
        <fullName evidence="1">DUF6145 family protein</fullName>
    </submittedName>
</protein>
<keyword evidence="2" id="KW-1185">Reference proteome</keyword>
<proteinExistence type="predicted"/>
<dbReference type="Pfam" id="PF19642">
    <property type="entry name" value="DUF6145"/>
    <property type="match status" value="1"/>
</dbReference>
<dbReference type="InterPro" id="IPR046143">
    <property type="entry name" value="DUF6145"/>
</dbReference>
<evidence type="ECO:0000313" key="1">
    <source>
        <dbReference type="EMBL" id="MCC2125898.1"/>
    </source>
</evidence>
<dbReference type="EMBL" id="JAJEPS010000005">
    <property type="protein sequence ID" value="MCC2125898.1"/>
    <property type="molecule type" value="Genomic_DNA"/>
</dbReference>
<sequence length="111" mass="12942">MYQDRVVLCGASSYEKKYYLNEDFKALPQQIQDELKIMCVLFTEDIGGVLTLVFDEEGNLLLEVSANEEDLLYDDIGSELKIRQIRKEKAELLQSLELYYKVFFLGEDVEE</sequence>